<name>A0A5M9MW40_9EURO</name>
<dbReference type="GO" id="GO:0005385">
    <property type="term" value="F:zinc ion transmembrane transporter activity"/>
    <property type="evidence" value="ECO:0007669"/>
    <property type="project" value="UniProtKB-UniRule"/>
</dbReference>
<proteinExistence type="inferred from homology"/>
<dbReference type="GO" id="GO:0006882">
    <property type="term" value="P:intracellular zinc ion homeostasis"/>
    <property type="evidence" value="ECO:0007669"/>
    <property type="project" value="InterPro"/>
</dbReference>
<evidence type="ECO:0000313" key="11">
    <source>
        <dbReference type="EMBL" id="KAA8649594.1"/>
    </source>
</evidence>
<evidence type="ECO:0000256" key="3">
    <source>
        <dbReference type="ARBA" id="ARBA00022448"/>
    </source>
</evidence>
<comment type="function">
    <text evidence="8">Functions as a zinc transporter.</text>
</comment>
<dbReference type="VEuPathDB" id="FungiDB:EYZ11_005969"/>
<evidence type="ECO:0000313" key="12">
    <source>
        <dbReference type="Proteomes" id="UP000324241"/>
    </source>
</evidence>
<keyword evidence="6 8" id="KW-0406">Ion transport</keyword>
<dbReference type="GO" id="GO:0005794">
    <property type="term" value="C:Golgi apparatus"/>
    <property type="evidence" value="ECO:0007669"/>
    <property type="project" value="TreeGrafter"/>
</dbReference>
<feature type="transmembrane region" description="Helical" evidence="8">
    <location>
        <begin position="286"/>
        <end position="302"/>
    </location>
</feature>
<feature type="transmembrane region" description="Helical" evidence="8">
    <location>
        <begin position="517"/>
        <end position="536"/>
    </location>
</feature>
<dbReference type="InterPro" id="IPR058533">
    <property type="entry name" value="Cation_efflux_TM"/>
</dbReference>
<evidence type="ECO:0000256" key="4">
    <source>
        <dbReference type="ARBA" id="ARBA00022692"/>
    </source>
</evidence>
<dbReference type="NCBIfam" id="TIGR01297">
    <property type="entry name" value="CDF"/>
    <property type="match status" value="1"/>
</dbReference>
<dbReference type="Gene3D" id="1.20.1510.10">
    <property type="entry name" value="Cation efflux protein transmembrane domain"/>
    <property type="match status" value="1"/>
</dbReference>
<dbReference type="GO" id="GO:0005789">
    <property type="term" value="C:endoplasmic reticulum membrane"/>
    <property type="evidence" value="ECO:0007669"/>
    <property type="project" value="UniProtKB-SubCell"/>
</dbReference>
<evidence type="ECO:0000256" key="8">
    <source>
        <dbReference type="RuleBase" id="RU369017"/>
    </source>
</evidence>
<feature type="domain" description="Cation efflux protein transmembrane" evidence="10">
    <location>
        <begin position="447"/>
        <end position="651"/>
    </location>
</feature>
<comment type="caution">
    <text evidence="8">Lacks conserved residue(s) required for the propagation of feature annotation.</text>
</comment>
<evidence type="ECO:0000256" key="2">
    <source>
        <dbReference type="ARBA" id="ARBA00008873"/>
    </source>
</evidence>
<feature type="transmembrane region" description="Helical" evidence="8">
    <location>
        <begin position="548"/>
        <end position="569"/>
    </location>
</feature>
<comment type="similarity">
    <text evidence="2 8">Belongs to the cation diffusion facilitator (CDF) transporter (TC 2.A.4) family. SLC30A subfamily.</text>
</comment>
<feature type="compositionally biased region" description="Polar residues" evidence="9">
    <location>
        <begin position="1"/>
        <end position="15"/>
    </location>
</feature>
<feature type="transmembrane region" description="Helical" evidence="8">
    <location>
        <begin position="625"/>
        <end position="643"/>
    </location>
</feature>
<keyword evidence="7 8" id="KW-0472">Membrane</keyword>
<dbReference type="Proteomes" id="UP000324241">
    <property type="component" value="Unassembled WGS sequence"/>
</dbReference>
<dbReference type="Pfam" id="PF01545">
    <property type="entry name" value="Cation_efflux"/>
    <property type="match status" value="1"/>
</dbReference>
<accession>A0A5M9MW40</accession>
<dbReference type="GeneID" id="54324967"/>
<evidence type="ECO:0000256" key="6">
    <source>
        <dbReference type="ARBA" id="ARBA00023065"/>
    </source>
</evidence>
<feature type="transmembrane region" description="Helical" evidence="8">
    <location>
        <begin position="447"/>
        <end position="466"/>
    </location>
</feature>
<keyword evidence="4 8" id="KW-0812">Transmembrane</keyword>
<dbReference type="SUPFAM" id="SSF161111">
    <property type="entry name" value="Cation efflux protein transmembrane domain-like"/>
    <property type="match status" value="1"/>
</dbReference>
<keyword evidence="8" id="KW-0256">Endoplasmic reticulum</keyword>
<dbReference type="EMBL" id="QUQM01000001">
    <property type="protein sequence ID" value="KAA8649594.1"/>
    <property type="molecule type" value="Genomic_DNA"/>
</dbReference>
<feature type="transmembrane region" description="Helical" evidence="8">
    <location>
        <begin position="247"/>
        <end position="265"/>
    </location>
</feature>
<comment type="caution">
    <text evidence="11">The sequence shown here is derived from an EMBL/GenBank/DDBJ whole genome shotgun (WGS) entry which is preliminary data.</text>
</comment>
<feature type="transmembrane region" description="Helical" evidence="8">
    <location>
        <begin position="191"/>
        <end position="210"/>
    </location>
</feature>
<dbReference type="InterPro" id="IPR002524">
    <property type="entry name" value="Cation_efflux"/>
</dbReference>
<evidence type="ECO:0000256" key="7">
    <source>
        <dbReference type="ARBA" id="ARBA00023136"/>
    </source>
</evidence>
<dbReference type="InterPro" id="IPR027469">
    <property type="entry name" value="Cation_efflux_TMD_sf"/>
</dbReference>
<dbReference type="PANTHER" id="PTHR45755:SF4">
    <property type="entry name" value="ZINC TRANSPORTER 7"/>
    <property type="match status" value="1"/>
</dbReference>
<dbReference type="FunFam" id="1.20.1510.10:FF:000014">
    <property type="entry name" value="Cation efflux protein/ zinc transporter"/>
    <property type="match status" value="1"/>
</dbReference>
<feature type="transmembrane region" description="Helical" evidence="8">
    <location>
        <begin position="478"/>
        <end position="496"/>
    </location>
</feature>
<gene>
    <name evidence="11" type="primary">MSC2</name>
    <name evidence="11" type="ORF">ATNIH1004_002265</name>
</gene>
<feature type="transmembrane region" description="Helical" evidence="8">
    <location>
        <begin position="371"/>
        <end position="394"/>
    </location>
</feature>
<feature type="region of interest" description="Disordered" evidence="9">
    <location>
        <begin position="691"/>
        <end position="735"/>
    </location>
</feature>
<sequence>MSTEAPVSGVDTTSLTPHTRGHGHGPSRGRGHSRSTRWSHGPISHSVSALNASTIQSSPVVGTDTPNGSVSNTTFYGHLHSHSHGSVHENGWGGMSHGGVFHTHTAKHSHSESVPSFVHDNAIASSSSESNSTNDGFAGFLAALPWIATSWYYRRYVQWESPAPPPSDVASEDILASSGTRHLDHTMRKTCFLAAVTMIMLGGAQLFQIAQRGGSVLTFPKIGPNEVRTSLGKTCSVALPIYASLKVGGFLVAFALLLATASGLPTIIPGTNSQYCNRGRLSQKKLTLGVILAAIVLSYLGLNTSWDAHPLLGYMSLCLSIFIIRPPFMGSSSSTGSGAGLDISASEHTVHSVSQHKVSTPSSSDVISPDYSILTATSGLLLALATALVSGGVSLQAIDLFYLLSTAGAFTACLTNDASRVSNLIIRYSEPYPLLYSILKESDSRRIFYFMSLNFGFMLVQLSYGFLTGSLGLLSDSIHMFFDCLALVVGLCAAVMSKWPPSARFPYGYGKVDTLSGFANGVFLMIISIEIIYEAVERLSSGSQVNRIGELLVVSIAGLLVNLVGILAFDHGHAHGHDHGHHGHSHGNENMHGIFLHILADTLGSVAVVISTVLVHYSGWAGYDPIASCLIAILIFVSAIPLVSSTAKTLLLTLPADVEYNVRDTLGGVSTLRGVVGYTVPKFWLDDTAGSGDDHHHGHGHSHGHSHSHSHSQHDEQTHNHCHDHHEHEHEHEKHNPNVLGVIHVIASRSADLEDVRQRTTDFLHEKNMDIMVQVEREGDGRCWCGGGNKT</sequence>
<dbReference type="GO" id="GO:1904257">
    <property type="term" value="P:zinc ion import into Golgi lumen"/>
    <property type="evidence" value="ECO:0007669"/>
    <property type="project" value="TreeGrafter"/>
</dbReference>
<reference evidence="11 12" key="1">
    <citation type="submission" date="2019-08" db="EMBL/GenBank/DDBJ databases">
        <title>The genome sequence of a newly discovered highly antifungal drug resistant Aspergillus species, Aspergillus tanneri NIH 1004.</title>
        <authorList>
            <person name="Mounaud S."/>
            <person name="Singh I."/>
            <person name="Joardar V."/>
            <person name="Pakala S."/>
            <person name="Pakala S."/>
            <person name="Venepally P."/>
            <person name="Chung J.K."/>
            <person name="Losada L."/>
            <person name="Nierman W.C."/>
        </authorList>
    </citation>
    <scope>NUCLEOTIDE SEQUENCE [LARGE SCALE GENOMIC DNA]</scope>
    <source>
        <strain evidence="11 12">NIH1004</strain>
    </source>
</reference>
<evidence type="ECO:0000256" key="9">
    <source>
        <dbReference type="SAM" id="MobiDB-lite"/>
    </source>
</evidence>
<feature type="region of interest" description="Disordered" evidence="9">
    <location>
        <begin position="1"/>
        <end position="44"/>
    </location>
</feature>
<dbReference type="GO" id="GO:0031410">
    <property type="term" value="C:cytoplasmic vesicle"/>
    <property type="evidence" value="ECO:0007669"/>
    <property type="project" value="TreeGrafter"/>
</dbReference>
<keyword evidence="5 8" id="KW-1133">Transmembrane helix</keyword>
<feature type="compositionally biased region" description="Basic residues" evidence="9">
    <location>
        <begin position="19"/>
        <end position="37"/>
    </location>
</feature>
<feature type="transmembrane region" description="Helical" evidence="8">
    <location>
        <begin position="594"/>
        <end position="619"/>
    </location>
</feature>
<dbReference type="VEuPathDB" id="FungiDB:EYZ11_005963"/>
<dbReference type="InterPro" id="IPR045316">
    <property type="entry name" value="Msc2-like"/>
</dbReference>
<evidence type="ECO:0000259" key="10">
    <source>
        <dbReference type="Pfam" id="PF01545"/>
    </source>
</evidence>
<dbReference type="OrthoDB" id="78669at2759"/>
<evidence type="ECO:0000256" key="5">
    <source>
        <dbReference type="ARBA" id="ARBA00022989"/>
    </source>
</evidence>
<feature type="compositionally biased region" description="Basic residues" evidence="9">
    <location>
        <begin position="697"/>
        <end position="711"/>
    </location>
</feature>
<evidence type="ECO:0000256" key="1">
    <source>
        <dbReference type="ARBA" id="ARBA00004141"/>
    </source>
</evidence>
<keyword evidence="3 8" id="KW-0813">Transport</keyword>
<dbReference type="PANTHER" id="PTHR45755">
    <property type="match status" value="1"/>
</dbReference>
<protein>
    <recommendedName>
        <fullName evidence="8">Zinc transporter</fullName>
    </recommendedName>
</protein>
<dbReference type="RefSeq" id="XP_033428955.1">
    <property type="nucleotide sequence ID" value="XM_033566960.1"/>
</dbReference>
<organism evidence="11 12">
    <name type="scientific">Aspergillus tanneri</name>
    <dbReference type="NCBI Taxonomy" id="1220188"/>
    <lineage>
        <taxon>Eukaryota</taxon>
        <taxon>Fungi</taxon>
        <taxon>Dikarya</taxon>
        <taxon>Ascomycota</taxon>
        <taxon>Pezizomycotina</taxon>
        <taxon>Eurotiomycetes</taxon>
        <taxon>Eurotiomycetidae</taxon>
        <taxon>Eurotiales</taxon>
        <taxon>Aspergillaceae</taxon>
        <taxon>Aspergillus</taxon>
        <taxon>Aspergillus subgen. Circumdati</taxon>
    </lineage>
</organism>
<comment type="subcellular location">
    <subcellularLocation>
        <location evidence="8">Endoplasmic reticulum membrane</location>
        <topology evidence="8">Multi-pass membrane protein</topology>
    </subcellularLocation>
    <subcellularLocation>
        <location evidence="1">Membrane</location>
        <topology evidence="1">Multi-pass membrane protein</topology>
    </subcellularLocation>
</comment>
<feature type="compositionally biased region" description="Basic and acidic residues" evidence="9">
    <location>
        <begin position="712"/>
        <end position="735"/>
    </location>
</feature>
<dbReference type="AlphaFoldDB" id="A0A5M9MW40"/>